<accession>A0A8S2D2B1</accession>
<dbReference type="EMBL" id="CAJOBA010000980">
    <property type="protein sequence ID" value="CAF3568768.1"/>
    <property type="molecule type" value="Genomic_DNA"/>
</dbReference>
<dbReference type="Proteomes" id="UP000677228">
    <property type="component" value="Unassembled WGS sequence"/>
</dbReference>
<proteinExistence type="predicted"/>
<evidence type="ECO:0000313" key="1">
    <source>
        <dbReference type="EMBL" id="CAF0786522.1"/>
    </source>
</evidence>
<evidence type="ECO:0000313" key="2">
    <source>
        <dbReference type="EMBL" id="CAF3568768.1"/>
    </source>
</evidence>
<name>A0A8S2D2B1_9BILA</name>
<dbReference type="Proteomes" id="UP000682733">
    <property type="component" value="Unassembled WGS sequence"/>
</dbReference>
<protein>
    <submittedName>
        <fullName evidence="1">Uncharacterized protein</fullName>
    </submittedName>
</protein>
<reference evidence="1" key="1">
    <citation type="submission" date="2021-02" db="EMBL/GenBank/DDBJ databases">
        <authorList>
            <person name="Nowell W R."/>
        </authorList>
    </citation>
    <scope>NUCLEOTIDE SEQUENCE</scope>
</reference>
<dbReference type="EMBL" id="CAJNOK010000980">
    <property type="protein sequence ID" value="CAF0786522.1"/>
    <property type="molecule type" value="Genomic_DNA"/>
</dbReference>
<sequence length="86" mass="10165">MSTDTGPAYFLRTEAAFIERIQQLCEKIIQSAESTYRRLDDISEWLKTALTIFDTLQKFADLTYFKDINERRQHQFKVLKASEEDP</sequence>
<gene>
    <name evidence="1" type="ORF">OVA965_LOCUS3902</name>
    <name evidence="2" type="ORF">TMI583_LOCUS3900</name>
</gene>
<comment type="caution">
    <text evidence="1">The sequence shown here is derived from an EMBL/GenBank/DDBJ whole genome shotgun (WGS) entry which is preliminary data.</text>
</comment>
<evidence type="ECO:0000313" key="3">
    <source>
        <dbReference type="Proteomes" id="UP000677228"/>
    </source>
</evidence>
<dbReference type="AlphaFoldDB" id="A0A8S2D2B1"/>
<organism evidence="1 3">
    <name type="scientific">Didymodactylos carnosus</name>
    <dbReference type="NCBI Taxonomy" id="1234261"/>
    <lineage>
        <taxon>Eukaryota</taxon>
        <taxon>Metazoa</taxon>
        <taxon>Spiralia</taxon>
        <taxon>Gnathifera</taxon>
        <taxon>Rotifera</taxon>
        <taxon>Eurotatoria</taxon>
        <taxon>Bdelloidea</taxon>
        <taxon>Philodinida</taxon>
        <taxon>Philodinidae</taxon>
        <taxon>Didymodactylos</taxon>
    </lineage>
</organism>